<dbReference type="InterPro" id="IPR036852">
    <property type="entry name" value="Peptidase_S8/S53_dom_sf"/>
</dbReference>
<comment type="similarity">
    <text evidence="1 5 6">Belongs to the peptidase S8 family.</text>
</comment>
<dbReference type="PANTHER" id="PTHR43399:SF4">
    <property type="entry name" value="CELL WALL-ASSOCIATED PROTEASE"/>
    <property type="match status" value="1"/>
</dbReference>
<dbReference type="SUPFAM" id="SSF52743">
    <property type="entry name" value="Subtilisin-like"/>
    <property type="match status" value="1"/>
</dbReference>
<dbReference type="EMBL" id="AZNH01000003">
    <property type="protein sequence ID" value="KID91650.1"/>
    <property type="molecule type" value="Genomic_DNA"/>
</dbReference>
<dbReference type="InterPro" id="IPR003163">
    <property type="entry name" value="Tscrpt_reg_HTH_APSES-type"/>
</dbReference>
<evidence type="ECO:0000313" key="9">
    <source>
        <dbReference type="Proteomes" id="UP000031192"/>
    </source>
</evidence>
<dbReference type="InterPro" id="IPR023828">
    <property type="entry name" value="Peptidase_S8_Ser-AS"/>
</dbReference>
<dbReference type="PRINTS" id="PR00723">
    <property type="entry name" value="SUBTILISIN"/>
</dbReference>
<dbReference type="Pfam" id="PF00082">
    <property type="entry name" value="Peptidase_S8"/>
    <property type="match status" value="1"/>
</dbReference>
<feature type="active site" description="Charge relay system" evidence="5">
    <location>
        <position position="271"/>
    </location>
</feature>
<dbReference type="PROSITE" id="PS00138">
    <property type="entry name" value="SUBTILASE_SER"/>
    <property type="match status" value="1"/>
</dbReference>
<evidence type="ECO:0000256" key="4">
    <source>
        <dbReference type="ARBA" id="ARBA00022825"/>
    </source>
</evidence>
<gene>
    <name evidence="8" type="ORF">MGU_01620</name>
</gene>
<sequence length="567" mass="63758">MPPFRPHKLPRTTNPSQSRPVEEWINDIYLGSYEQGNDPAVDCMCLPIRLAPESRIRRFRKDESGTAFLMRRNVDGFVLASVMIVYAFPSISHEDMGREHEYINALADHHGQATMYEIGFLWVAPEMALLLAQDYDMQNIVAAIISPLTCWRIMPHQMFSVIIFWDEEENLRAYVPDPQSMNGDAPGYIEATNLSELFPTCKQTLSSASQQERNLGTTLFDYQNASAGADDQANIGADNFFTDDHHMKRVQSFFSTIRRPHQRRVKVAVLDTGLDINHPLLQKFVRSKQIGEELGRDFTMHPLDEPDLKDNTGHGTACTHLLLKTCPTAVVYTAKISNQSTFDEKTAERISEAIQTAITEWEVDIISMSLSFEYEVEIIKQALLEAQMDQKRPVLFFAASGNFGKDKDKHSVGFPARHGNVICASSSTHQGKKSDFNRGPDGMNRWKNFSIIGENLCVAFPAELNRGNYEKRVSGTSMATPIMAGIAALVLEFCNIWKERGGRPTLEKAATMDGMLQIFCGCMLSNSNSSSQQGHLDLNPWYLFDGSSYTRDYASVGNHIAEALRRL</sequence>
<dbReference type="PANTHER" id="PTHR43399">
    <property type="entry name" value="SUBTILISIN-RELATED"/>
    <property type="match status" value="1"/>
</dbReference>
<protein>
    <submittedName>
        <fullName evidence="8">Peptidase S8/S53, subtilisin/kexin/sedolisin</fullName>
    </submittedName>
</protein>
<dbReference type="GO" id="GO:0006508">
    <property type="term" value="P:proteolysis"/>
    <property type="evidence" value="ECO:0007669"/>
    <property type="project" value="UniProtKB-KW"/>
</dbReference>
<evidence type="ECO:0000256" key="6">
    <source>
        <dbReference type="RuleBase" id="RU003355"/>
    </source>
</evidence>
<comment type="caution">
    <text evidence="8">The sequence shown here is derived from an EMBL/GenBank/DDBJ whole genome shotgun (WGS) entry which is preliminary data.</text>
</comment>
<evidence type="ECO:0000313" key="8">
    <source>
        <dbReference type="EMBL" id="KID91650.1"/>
    </source>
</evidence>
<name>A0A0B4GVV0_METGA</name>
<dbReference type="InterPro" id="IPR023827">
    <property type="entry name" value="Peptidase_S8_Asp-AS"/>
</dbReference>
<reference evidence="8 9" key="1">
    <citation type="journal article" date="2014" name="Proc. Natl. Acad. Sci. U.S.A.">
        <title>Trajectory and genomic determinants of fungal-pathogen speciation and host adaptation.</title>
        <authorList>
            <person name="Hu X."/>
            <person name="Xiao G."/>
            <person name="Zheng P."/>
            <person name="Shang Y."/>
            <person name="Su Y."/>
            <person name="Zhang X."/>
            <person name="Liu X."/>
            <person name="Zhan S."/>
            <person name="St Leger R.J."/>
            <person name="Wang C."/>
        </authorList>
    </citation>
    <scope>NUCLEOTIDE SEQUENCE [LARGE SCALE GENOMIC DNA]</scope>
    <source>
        <strain evidence="8 9">ARSEF 977</strain>
    </source>
</reference>
<evidence type="ECO:0000256" key="5">
    <source>
        <dbReference type="PROSITE-ProRule" id="PRU01240"/>
    </source>
</evidence>
<dbReference type="InterPro" id="IPR015500">
    <property type="entry name" value="Peptidase_S8_subtilisin-rel"/>
</dbReference>
<dbReference type="GO" id="GO:0003677">
    <property type="term" value="F:DNA binding"/>
    <property type="evidence" value="ECO:0007669"/>
    <property type="project" value="InterPro"/>
</dbReference>
<dbReference type="AlphaFoldDB" id="A0A0B4GVV0"/>
<dbReference type="CDD" id="cd00306">
    <property type="entry name" value="Peptidases_S8_S53"/>
    <property type="match status" value="1"/>
</dbReference>
<dbReference type="SUPFAM" id="SSF54616">
    <property type="entry name" value="DNA-binding domain of Mlu1-box binding protein MBP1"/>
    <property type="match status" value="1"/>
</dbReference>
<dbReference type="PROSITE" id="PS00136">
    <property type="entry name" value="SUBTILASE_ASP"/>
    <property type="match status" value="1"/>
</dbReference>
<evidence type="ECO:0000256" key="3">
    <source>
        <dbReference type="ARBA" id="ARBA00022801"/>
    </source>
</evidence>
<feature type="active site" description="Charge relay system" evidence="5">
    <location>
        <position position="314"/>
    </location>
</feature>
<organism evidence="8 9">
    <name type="scientific">Metarhizium guizhouense (strain ARSEF 977)</name>
    <dbReference type="NCBI Taxonomy" id="1276136"/>
    <lineage>
        <taxon>Eukaryota</taxon>
        <taxon>Fungi</taxon>
        <taxon>Dikarya</taxon>
        <taxon>Ascomycota</taxon>
        <taxon>Pezizomycotina</taxon>
        <taxon>Sordariomycetes</taxon>
        <taxon>Hypocreomycetidae</taxon>
        <taxon>Hypocreales</taxon>
        <taxon>Clavicipitaceae</taxon>
        <taxon>Metarhizium</taxon>
    </lineage>
</organism>
<evidence type="ECO:0000259" key="7">
    <source>
        <dbReference type="PROSITE" id="PS51299"/>
    </source>
</evidence>
<dbReference type="Gene3D" id="3.40.50.200">
    <property type="entry name" value="Peptidase S8/S53 domain"/>
    <property type="match status" value="1"/>
</dbReference>
<keyword evidence="2 5" id="KW-0645">Protease</keyword>
<dbReference type="OrthoDB" id="4960667at2759"/>
<keyword evidence="3 5" id="KW-0378">Hydrolase</keyword>
<keyword evidence="4 5" id="KW-0720">Serine protease</keyword>
<dbReference type="PROSITE" id="PS51892">
    <property type="entry name" value="SUBTILASE"/>
    <property type="match status" value="1"/>
</dbReference>
<dbReference type="InterPro" id="IPR051048">
    <property type="entry name" value="Peptidase_S8/S53_subtilisin"/>
</dbReference>
<feature type="active site" description="Charge relay system" evidence="5">
    <location>
        <position position="477"/>
    </location>
</feature>
<dbReference type="GO" id="GO:0004252">
    <property type="term" value="F:serine-type endopeptidase activity"/>
    <property type="evidence" value="ECO:0007669"/>
    <property type="project" value="UniProtKB-UniRule"/>
</dbReference>
<proteinExistence type="inferred from homology"/>
<evidence type="ECO:0000256" key="2">
    <source>
        <dbReference type="ARBA" id="ARBA00022670"/>
    </source>
</evidence>
<dbReference type="Proteomes" id="UP000031192">
    <property type="component" value="Unassembled WGS sequence"/>
</dbReference>
<accession>A0A0B4GVV0</accession>
<feature type="domain" description="HTH APSES-type" evidence="7">
    <location>
        <begin position="45"/>
        <end position="157"/>
    </location>
</feature>
<keyword evidence="9" id="KW-1185">Reference proteome</keyword>
<dbReference type="HOGENOM" id="CLU_562689_0_0_1"/>
<dbReference type="InterPro" id="IPR036887">
    <property type="entry name" value="HTH_APSES_sf"/>
</dbReference>
<dbReference type="PROSITE" id="PS51299">
    <property type="entry name" value="HTH_APSES"/>
    <property type="match status" value="1"/>
</dbReference>
<evidence type="ECO:0000256" key="1">
    <source>
        <dbReference type="ARBA" id="ARBA00011073"/>
    </source>
</evidence>
<dbReference type="InterPro" id="IPR000209">
    <property type="entry name" value="Peptidase_S8/S53_dom"/>
</dbReference>